<evidence type="ECO:0000256" key="5">
    <source>
        <dbReference type="ARBA" id="ARBA00022692"/>
    </source>
</evidence>
<keyword evidence="11" id="KW-1185">Reference proteome</keyword>
<sequence length="188" mass="21091">MSNFQYEEPKASKLPAASLTLRVTTFVTLSISIGLLRSNSVTYEAGPFSETFDFKAVQTYQYVFFGMVVGLFYTMLQIPFALYFFFRKKPLINHRGFLMFEFYADKVCMVLLATALGSLFGATVQTNAGAQKVDRLERLGGVYDAKSYRSKMREYCMIADISAVFLLIGCFCSFISSVISSGALANKW</sequence>
<dbReference type="PANTHER" id="PTHR33573">
    <property type="entry name" value="CASP-LIKE PROTEIN 4A4"/>
    <property type="match status" value="1"/>
</dbReference>
<comment type="similarity">
    <text evidence="2 8">Belongs to the Casparian strip membrane proteins (CASP) family.</text>
</comment>
<evidence type="ECO:0000256" key="3">
    <source>
        <dbReference type="ARBA" id="ARBA00011489"/>
    </source>
</evidence>
<keyword evidence="7 8" id="KW-0472">Membrane</keyword>
<comment type="caution">
    <text evidence="8">Lacks conserved residue(s) required for the propagation of feature annotation.</text>
</comment>
<dbReference type="InterPro" id="IPR006702">
    <property type="entry name" value="CASP_dom"/>
</dbReference>
<keyword evidence="6 8" id="KW-1133">Transmembrane helix</keyword>
<name>A0AAP0GVX6_9ASTR</name>
<reference evidence="10 11" key="1">
    <citation type="submission" date="2024-04" db="EMBL/GenBank/DDBJ databases">
        <title>The reference genome of an endangered Asteraceae, Deinandra increscens subsp. villosa, native to the Central Coast of California.</title>
        <authorList>
            <person name="Guilliams M."/>
            <person name="Hasenstab-Lehman K."/>
            <person name="Meyer R."/>
            <person name="Mcevoy S."/>
        </authorList>
    </citation>
    <scope>NUCLEOTIDE SEQUENCE [LARGE SCALE GENOMIC DNA]</scope>
    <source>
        <tissue evidence="10">Leaf</tissue>
    </source>
</reference>
<dbReference type="GO" id="GO:0005886">
    <property type="term" value="C:plasma membrane"/>
    <property type="evidence" value="ECO:0007669"/>
    <property type="project" value="UniProtKB-SubCell"/>
</dbReference>
<evidence type="ECO:0000256" key="1">
    <source>
        <dbReference type="ARBA" id="ARBA00004651"/>
    </source>
</evidence>
<dbReference type="AlphaFoldDB" id="A0AAP0GVX6"/>
<keyword evidence="5 8" id="KW-0812">Transmembrane</keyword>
<comment type="subunit">
    <text evidence="3 8">Homodimer and heterodimers.</text>
</comment>
<evidence type="ECO:0000256" key="8">
    <source>
        <dbReference type="RuleBase" id="RU361233"/>
    </source>
</evidence>
<evidence type="ECO:0000313" key="11">
    <source>
        <dbReference type="Proteomes" id="UP001408789"/>
    </source>
</evidence>
<evidence type="ECO:0000256" key="6">
    <source>
        <dbReference type="ARBA" id="ARBA00022989"/>
    </source>
</evidence>
<organism evidence="10 11">
    <name type="scientific">Deinandra increscens subsp. villosa</name>
    <dbReference type="NCBI Taxonomy" id="3103831"/>
    <lineage>
        <taxon>Eukaryota</taxon>
        <taxon>Viridiplantae</taxon>
        <taxon>Streptophyta</taxon>
        <taxon>Embryophyta</taxon>
        <taxon>Tracheophyta</taxon>
        <taxon>Spermatophyta</taxon>
        <taxon>Magnoliopsida</taxon>
        <taxon>eudicotyledons</taxon>
        <taxon>Gunneridae</taxon>
        <taxon>Pentapetalae</taxon>
        <taxon>asterids</taxon>
        <taxon>campanulids</taxon>
        <taxon>Asterales</taxon>
        <taxon>Asteraceae</taxon>
        <taxon>Asteroideae</taxon>
        <taxon>Heliantheae alliance</taxon>
        <taxon>Madieae</taxon>
        <taxon>Madiinae</taxon>
        <taxon>Deinandra</taxon>
    </lineage>
</organism>
<evidence type="ECO:0000256" key="4">
    <source>
        <dbReference type="ARBA" id="ARBA00022475"/>
    </source>
</evidence>
<accession>A0AAP0GVX6</accession>
<gene>
    <name evidence="10" type="ORF">SSX86_017698</name>
</gene>
<evidence type="ECO:0000256" key="2">
    <source>
        <dbReference type="ARBA" id="ARBA00007651"/>
    </source>
</evidence>
<dbReference type="Proteomes" id="UP001408789">
    <property type="component" value="Unassembled WGS sequence"/>
</dbReference>
<feature type="domain" description="Casparian strip membrane protein" evidence="9">
    <location>
        <begin position="13"/>
        <end position="131"/>
    </location>
</feature>
<protein>
    <recommendedName>
        <fullName evidence="8">CASP-like protein</fullName>
    </recommendedName>
</protein>
<comment type="caution">
    <text evidence="10">The sequence shown here is derived from an EMBL/GenBank/DDBJ whole genome shotgun (WGS) entry which is preliminary data.</text>
</comment>
<dbReference type="Pfam" id="PF04535">
    <property type="entry name" value="CASP_dom"/>
    <property type="match status" value="1"/>
</dbReference>
<feature type="transmembrane region" description="Helical" evidence="8">
    <location>
        <begin position="155"/>
        <end position="179"/>
    </location>
</feature>
<comment type="subcellular location">
    <subcellularLocation>
        <location evidence="1 8">Cell membrane</location>
        <topology evidence="1 8">Multi-pass membrane protein</topology>
    </subcellularLocation>
</comment>
<proteinExistence type="inferred from homology"/>
<keyword evidence="4 8" id="KW-1003">Cell membrane</keyword>
<dbReference type="PANTHER" id="PTHR33573:SF14">
    <property type="entry name" value="CASP-LIKE PROTEIN"/>
    <property type="match status" value="1"/>
</dbReference>
<evidence type="ECO:0000256" key="7">
    <source>
        <dbReference type="ARBA" id="ARBA00023136"/>
    </source>
</evidence>
<feature type="transmembrane region" description="Helical" evidence="8">
    <location>
        <begin position="60"/>
        <end position="86"/>
    </location>
</feature>
<evidence type="ECO:0000259" key="9">
    <source>
        <dbReference type="Pfam" id="PF04535"/>
    </source>
</evidence>
<evidence type="ECO:0000313" key="10">
    <source>
        <dbReference type="EMBL" id="KAK9063826.1"/>
    </source>
</evidence>
<dbReference type="EMBL" id="JBCNJP010000018">
    <property type="protein sequence ID" value="KAK9063826.1"/>
    <property type="molecule type" value="Genomic_DNA"/>
</dbReference>